<dbReference type="PANTHER" id="PTHR11669">
    <property type="entry name" value="REPLICATION FACTOR C / DNA POLYMERASE III GAMMA-TAU SUBUNIT"/>
    <property type="match status" value="1"/>
</dbReference>
<dbReference type="GO" id="GO:0003677">
    <property type="term" value="F:DNA binding"/>
    <property type="evidence" value="ECO:0007669"/>
    <property type="project" value="InterPro"/>
</dbReference>
<dbReference type="Pfam" id="PF13177">
    <property type="entry name" value="DNA_pol3_delta2"/>
    <property type="match status" value="1"/>
</dbReference>
<feature type="domain" description="DNA polymerase III subunit gamma/tau helical lid" evidence="9">
    <location>
        <begin position="515"/>
        <end position="563"/>
    </location>
</feature>
<evidence type="ECO:0000256" key="2">
    <source>
        <dbReference type="ARBA" id="ARBA00022723"/>
    </source>
</evidence>
<reference evidence="12" key="3">
    <citation type="submission" date="2018-08" db="UniProtKB">
        <authorList>
            <consortium name="EnsemblPlants"/>
        </authorList>
    </citation>
    <scope>IDENTIFICATION</scope>
    <source>
        <strain evidence="12">cv. Bd21</strain>
    </source>
</reference>
<protein>
    <submittedName>
        <fullName evidence="11 12">Uncharacterized protein</fullName>
    </submittedName>
</protein>
<dbReference type="GO" id="GO:0005663">
    <property type="term" value="C:DNA replication factor C complex"/>
    <property type="evidence" value="ECO:0000318"/>
    <property type="project" value="GO_Central"/>
</dbReference>
<dbReference type="GO" id="GO:0009360">
    <property type="term" value="C:DNA polymerase III complex"/>
    <property type="evidence" value="ECO:0007669"/>
    <property type="project" value="InterPro"/>
</dbReference>
<dbReference type="ExpressionAtlas" id="I1HR82">
    <property type="expression patterns" value="baseline"/>
</dbReference>
<keyword evidence="2" id="KW-0479">Metal-binding</keyword>
<dbReference type="Proteomes" id="UP000008810">
    <property type="component" value="Chromosome 2"/>
</dbReference>
<feature type="domain" description="STICHEL DnaA-N-like alpha-beta" evidence="10">
    <location>
        <begin position="758"/>
        <end position="839"/>
    </location>
</feature>
<feature type="region of interest" description="Disordered" evidence="7">
    <location>
        <begin position="67"/>
        <end position="109"/>
    </location>
</feature>
<dbReference type="STRING" id="15368.I1HR82"/>
<dbReference type="NCBIfam" id="TIGR02397">
    <property type="entry name" value="dnaX_nterm"/>
    <property type="match status" value="1"/>
</dbReference>
<feature type="domain" description="DNA polymerase III gamma subunit" evidence="8">
    <location>
        <begin position="564"/>
        <end position="686"/>
    </location>
</feature>
<dbReference type="FunFam" id="1.10.8.60:FF:000013">
    <property type="entry name" value="DNA polymerase III subunit gamma/tau"/>
    <property type="match status" value="1"/>
</dbReference>
<evidence type="ECO:0000313" key="13">
    <source>
        <dbReference type="Proteomes" id="UP000008810"/>
    </source>
</evidence>
<evidence type="ECO:0000259" key="10">
    <source>
        <dbReference type="Pfam" id="PF23007"/>
    </source>
</evidence>
<comment type="similarity">
    <text evidence="1">Belongs to the DnaX/STICHEL family.</text>
</comment>
<evidence type="ECO:0000256" key="5">
    <source>
        <dbReference type="ARBA" id="ARBA00022840"/>
    </source>
</evidence>
<dbReference type="SUPFAM" id="SSF52540">
    <property type="entry name" value="P-loop containing nucleoside triphosphate hydrolases"/>
    <property type="match status" value="1"/>
</dbReference>
<reference evidence="11 12" key="1">
    <citation type="journal article" date="2010" name="Nature">
        <title>Genome sequencing and analysis of the model grass Brachypodium distachyon.</title>
        <authorList>
            <consortium name="International Brachypodium Initiative"/>
        </authorList>
    </citation>
    <scope>NUCLEOTIDE SEQUENCE [LARGE SCALE GENOMIC DNA]</scope>
    <source>
        <strain evidence="11 12">Bd21</strain>
    </source>
</reference>
<dbReference type="CDD" id="cd18137">
    <property type="entry name" value="HLD_clamp_pol_III_gamma_tau"/>
    <property type="match status" value="1"/>
</dbReference>
<dbReference type="EnsemblPlants" id="KQK09590">
    <property type="protein sequence ID" value="KQK09590"/>
    <property type="gene ID" value="BRADI_2g48930v3"/>
</dbReference>
<evidence type="ECO:0000256" key="4">
    <source>
        <dbReference type="ARBA" id="ARBA00022833"/>
    </source>
</evidence>
<keyword evidence="13" id="KW-1185">Reference proteome</keyword>
<dbReference type="RefSeq" id="XP_003567078.1">
    <property type="nucleotide sequence ID" value="XM_003567030.4"/>
</dbReference>
<accession>I1HR82</accession>
<evidence type="ECO:0000256" key="1">
    <source>
        <dbReference type="ARBA" id="ARBA00006360"/>
    </source>
</evidence>
<dbReference type="GO" id="GO:0005524">
    <property type="term" value="F:ATP binding"/>
    <property type="evidence" value="ECO:0007669"/>
    <property type="project" value="UniProtKB-KW"/>
</dbReference>
<feature type="compositionally biased region" description="Basic and acidic residues" evidence="7">
    <location>
        <begin position="70"/>
        <end position="81"/>
    </location>
</feature>
<evidence type="ECO:0000256" key="7">
    <source>
        <dbReference type="SAM" id="MobiDB-lite"/>
    </source>
</evidence>
<evidence type="ECO:0000256" key="6">
    <source>
        <dbReference type="ARBA" id="ARBA00023054"/>
    </source>
</evidence>
<dbReference type="InterPro" id="IPR027417">
    <property type="entry name" value="P-loop_NTPase"/>
</dbReference>
<keyword evidence="6" id="KW-0175">Coiled coil</keyword>
<keyword evidence="4" id="KW-0862">Zinc</keyword>
<dbReference type="InterPro" id="IPR022754">
    <property type="entry name" value="DNA_pol_III_gamma-3"/>
</dbReference>
<dbReference type="InterPro" id="IPR012763">
    <property type="entry name" value="DNA_pol_III_sug/sutau_N"/>
</dbReference>
<dbReference type="InterPro" id="IPR054506">
    <property type="entry name" value="DnaA_N-like_STI"/>
</dbReference>
<feature type="region of interest" description="Disordered" evidence="7">
    <location>
        <begin position="226"/>
        <end position="247"/>
    </location>
</feature>
<evidence type="ECO:0000256" key="3">
    <source>
        <dbReference type="ARBA" id="ARBA00022741"/>
    </source>
</evidence>
<organism evidence="12">
    <name type="scientific">Brachypodium distachyon</name>
    <name type="common">Purple false brome</name>
    <name type="synonym">Trachynia distachya</name>
    <dbReference type="NCBI Taxonomy" id="15368"/>
    <lineage>
        <taxon>Eukaryota</taxon>
        <taxon>Viridiplantae</taxon>
        <taxon>Streptophyta</taxon>
        <taxon>Embryophyta</taxon>
        <taxon>Tracheophyta</taxon>
        <taxon>Spermatophyta</taxon>
        <taxon>Magnoliopsida</taxon>
        <taxon>Liliopsida</taxon>
        <taxon>Poales</taxon>
        <taxon>Poaceae</taxon>
        <taxon>BOP clade</taxon>
        <taxon>Pooideae</taxon>
        <taxon>Stipodae</taxon>
        <taxon>Brachypodieae</taxon>
        <taxon>Brachypodium</taxon>
    </lineage>
</organism>
<feature type="compositionally biased region" description="Basic residues" evidence="7">
    <location>
        <begin position="129"/>
        <end position="143"/>
    </location>
</feature>
<gene>
    <name evidence="12" type="primary">LOC100837374</name>
    <name evidence="11" type="ORF">BRADI_2g48930v3</name>
</gene>
<evidence type="ECO:0000313" key="12">
    <source>
        <dbReference type="EnsemblPlants" id="KQK09590"/>
    </source>
</evidence>
<dbReference type="InterPro" id="IPR050238">
    <property type="entry name" value="DNA_Rep/Repair_Clamp_Loader"/>
</dbReference>
<dbReference type="SUPFAM" id="SSF48019">
    <property type="entry name" value="post-AAA+ oligomerization domain-like"/>
    <property type="match status" value="1"/>
</dbReference>
<dbReference type="Pfam" id="PF12169">
    <property type="entry name" value="DNA_pol3_gamma3"/>
    <property type="match status" value="1"/>
</dbReference>
<dbReference type="GO" id="GO:0003887">
    <property type="term" value="F:DNA-directed DNA polymerase activity"/>
    <property type="evidence" value="ECO:0007669"/>
    <property type="project" value="InterPro"/>
</dbReference>
<evidence type="ECO:0000259" key="8">
    <source>
        <dbReference type="Pfam" id="PF12169"/>
    </source>
</evidence>
<dbReference type="Pfam" id="PF23007">
    <property type="entry name" value="DnaA_N-like_STI"/>
    <property type="match status" value="1"/>
</dbReference>
<dbReference type="KEGG" id="bdi:100837374"/>
<dbReference type="Gene3D" id="1.20.272.10">
    <property type="match status" value="1"/>
</dbReference>
<dbReference type="Pfam" id="PF22608">
    <property type="entry name" value="DNAX_ATPase_lid"/>
    <property type="match status" value="1"/>
</dbReference>
<feature type="region of interest" description="Disordered" evidence="7">
    <location>
        <begin position="942"/>
        <end position="974"/>
    </location>
</feature>
<dbReference type="Gene3D" id="3.40.50.300">
    <property type="entry name" value="P-loop containing nucleotide triphosphate hydrolases"/>
    <property type="match status" value="1"/>
</dbReference>
<dbReference type="GO" id="GO:0046872">
    <property type="term" value="F:metal ion binding"/>
    <property type="evidence" value="ECO:0007669"/>
    <property type="project" value="UniProtKB-KW"/>
</dbReference>
<dbReference type="GO" id="GO:0006261">
    <property type="term" value="P:DNA-templated DNA replication"/>
    <property type="evidence" value="ECO:0000318"/>
    <property type="project" value="GO_Central"/>
</dbReference>
<dbReference type="Gene3D" id="1.10.8.60">
    <property type="match status" value="1"/>
</dbReference>
<dbReference type="InterPro" id="IPR008921">
    <property type="entry name" value="DNA_pol3_clamp-load_cplx_C"/>
</dbReference>
<sequence>MPTPDRAAAGGGGGHPRGHAHLTNCIHLRHHHAHGVGGGAPLSSGRRRSPTSVSSAALMRDLLALQRSRSLRDPSTRRSVESAKVAADPDPATDEDDAGLPAKSRHGAATAKGALKTLLDQLAENPHPKSARRPRRRFKRGTARRAGTTSKAPDRAAAAAALSANSSSQEAVCGNKYLFRDGEELQRHVSQEDSRNVCGIPWNWSRLHHRGKSILDLAGRSLSCGLSDPKSAAGRESEAAAATASREHLSGAHSSLFPVKSERLPSSTSSDSHALPLLVEAATSCARNGIGGMAGSYSGELGIFSNQSSEMDFDFLSEARSGQNSWGSWRSRSGRHRSLTQKFAPRTFKEVVGQGLVVQALSNAVLRRKIGLVYVFYGPHGTGKTSCARVFAKALNCHSAEHPRPCNSCTSCIAHNVGKSRSLMEIGPVGNIDMDGIVDVLDNVMLSPAPSHYRVFIFDDCDTLPADTWSIISKVIDRSPRRVVFILVSPNLDLPHIILSRCQKFFFPKLKECDIVNTLRWISTSESLDVDKDALRLIASRSDGSLRDAEMTLDQLSLLGQRISLSLVQQLVGLVSDDKLVDLLDLALSADTVNTVKTLRDITEAGVEPLALMSQLATIITDILAGSYTFARERLRRKFFKRPTLSKDDMEKLRLALKTLSEAEKQLRVSNDKATWLTAALLQLAPDKQYTLPSSSTSTSFNHGVLAGSFPHKDVARHSAIEHNGNVASTSYGERRPIERTPNCHRLLASVAKANGRSKHNKTENEMIWQAVLESIQSDILRKMMAKEGKLRSVSLGTAPTVQVIFSSRVNKSKAENFRGQIMQAFESVLHSAIILEIRYESKIDARAGHDPSMFAYPENDSNMTLRRSFTKHSPLSSGGESLIRRLKKDTVMKGASSTKTRWMQSDPHILTEGEIIEVGPSHMHRHADADNGVLDNERRKDNAWEESLTSPNTESIINQGRRNGNKQRRQNSIVKRKVSLAHVIGRAEACSQRGWSRRKAMSIAEKLEQENLRLEPRSRSILCWRTSKTRKKISSFRVRTGRSRAVSRLILCGRCISTKSPR</sequence>
<dbReference type="HOGENOM" id="CLU_010603_0_0_1"/>
<feature type="compositionally biased region" description="Low complexity" evidence="7">
    <location>
        <begin position="144"/>
        <end position="155"/>
    </location>
</feature>
<dbReference type="EMBL" id="CM000881">
    <property type="protein sequence ID" value="KQK09590.1"/>
    <property type="molecule type" value="Genomic_DNA"/>
</dbReference>
<dbReference type="OrthoDB" id="1906110at2759"/>
<feature type="compositionally biased region" description="Basic residues" evidence="7">
    <location>
        <begin position="964"/>
        <end position="974"/>
    </location>
</feature>
<keyword evidence="5" id="KW-0067">ATP-binding</keyword>
<name>I1HR82_BRADI</name>
<feature type="region of interest" description="Disordered" evidence="7">
    <location>
        <begin position="121"/>
        <end position="155"/>
    </location>
</feature>
<evidence type="ECO:0000259" key="9">
    <source>
        <dbReference type="Pfam" id="PF22608"/>
    </source>
</evidence>
<dbReference type="Gramene" id="KQK09590">
    <property type="protein sequence ID" value="KQK09590"/>
    <property type="gene ID" value="BRADI_2g48930v3"/>
</dbReference>
<feature type="compositionally biased region" description="Polar residues" evidence="7">
    <location>
        <begin position="948"/>
        <end position="958"/>
    </location>
</feature>
<dbReference type="PANTHER" id="PTHR11669:SF46">
    <property type="entry name" value="PROTEIN STICHEL-LIKE 3"/>
    <property type="match status" value="1"/>
</dbReference>
<dbReference type="GeneID" id="100837374"/>
<keyword evidence="3" id="KW-0547">Nucleotide-binding</keyword>
<reference evidence="11" key="2">
    <citation type="submission" date="2017-06" db="EMBL/GenBank/DDBJ databases">
        <title>WGS assembly of Brachypodium distachyon.</title>
        <authorList>
            <consortium name="The International Brachypodium Initiative"/>
            <person name="Lucas S."/>
            <person name="Harmon-Smith M."/>
            <person name="Lail K."/>
            <person name="Tice H."/>
            <person name="Grimwood J."/>
            <person name="Bruce D."/>
            <person name="Barry K."/>
            <person name="Shu S."/>
            <person name="Lindquist E."/>
            <person name="Wang M."/>
            <person name="Pitluck S."/>
            <person name="Vogel J.P."/>
            <person name="Garvin D.F."/>
            <person name="Mockler T.C."/>
            <person name="Schmutz J."/>
            <person name="Rokhsar D."/>
            <person name="Bevan M.W."/>
        </authorList>
    </citation>
    <scope>NUCLEOTIDE SEQUENCE</scope>
    <source>
        <strain evidence="11">Bd21</strain>
    </source>
</reference>
<evidence type="ECO:0000313" key="11">
    <source>
        <dbReference type="EMBL" id="KQK09590.1"/>
    </source>
</evidence>
<dbReference type="InterPro" id="IPR045085">
    <property type="entry name" value="HLD_clamp_pol_III_gamma_tau"/>
</dbReference>
<feature type="region of interest" description="Disordered" evidence="7">
    <location>
        <begin position="1"/>
        <end position="54"/>
    </location>
</feature>
<dbReference type="GO" id="GO:0006281">
    <property type="term" value="P:DNA repair"/>
    <property type="evidence" value="ECO:0000318"/>
    <property type="project" value="GO_Central"/>
</dbReference>
<proteinExistence type="inferred from homology"/>
<dbReference type="AlphaFoldDB" id="I1HR82"/>